<keyword evidence="1" id="KW-1133">Transmembrane helix</keyword>
<reference evidence="3 4" key="2">
    <citation type="submission" date="2018-11" db="EMBL/GenBank/DDBJ databases">
        <authorList>
            <consortium name="Pathogen Informatics"/>
        </authorList>
    </citation>
    <scope>NUCLEOTIDE SEQUENCE [LARGE SCALE GENOMIC DNA]</scope>
</reference>
<reference evidence="5" key="1">
    <citation type="submission" date="2017-02" db="UniProtKB">
        <authorList>
            <consortium name="WormBaseParasite"/>
        </authorList>
    </citation>
    <scope>IDENTIFICATION</scope>
</reference>
<evidence type="ECO:0000313" key="5">
    <source>
        <dbReference type="WBParaSite" id="NBR_0000854401-mRNA-1"/>
    </source>
</evidence>
<dbReference type="Pfam" id="PF01757">
    <property type="entry name" value="Acyl_transf_3"/>
    <property type="match status" value="1"/>
</dbReference>
<dbReference type="GO" id="GO:0016020">
    <property type="term" value="C:membrane"/>
    <property type="evidence" value="ECO:0007669"/>
    <property type="project" value="TreeGrafter"/>
</dbReference>
<dbReference type="WBParaSite" id="NBR_0000854401-mRNA-1">
    <property type="protein sequence ID" value="NBR_0000854401-mRNA-1"/>
    <property type="gene ID" value="NBR_0000854401"/>
</dbReference>
<name>A0A0N4XZE6_NIPBR</name>
<dbReference type="InterPro" id="IPR002656">
    <property type="entry name" value="Acyl_transf_3_dom"/>
</dbReference>
<dbReference type="GO" id="GO:0000271">
    <property type="term" value="P:polysaccharide biosynthetic process"/>
    <property type="evidence" value="ECO:0007669"/>
    <property type="project" value="TreeGrafter"/>
</dbReference>
<dbReference type="STRING" id="27835.A0A0N4XZE6"/>
<feature type="transmembrane region" description="Helical" evidence="1">
    <location>
        <begin position="45"/>
        <end position="64"/>
    </location>
</feature>
<dbReference type="PANTHER" id="PTHR23028">
    <property type="entry name" value="ACETYLTRANSFERASE"/>
    <property type="match status" value="1"/>
</dbReference>
<evidence type="ECO:0000256" key="1">
    <source>
        <dbReference type="SAM" id="Phobius"/>
    </source>
</evidence>
<evidence type="ECO:0000259" key="2">
    <source>
        <dbReference type="Pfam" id="PF01757"/>
    </source>
</evidence>
<evidence type="ECO:0000313" key="4">
    <source>
        <dbReference type="Proteomes" id="UP000271162"/>
    </source>
</evidence>
<dbReference type="PANTHER" id="PTHR23028:SF53">
    <property type="entry name" value="ACYL_TRANSF_3 DOMAIN-CONTAINING PROTEIN"/>
    <property type="match status" value="1"/>
</dbReference>
<dbReference type="AlphaFoldDB" id="A0A0N4XZE6"/>
<feature type="domain" description="Acyltransferase 3" evidence="2">
    <location>
        <begin position="88"/>
        <end position="167"/>
    </location>
</feature>
<dbReference type="GO" id="GO:0016747">
    <property type="term" value="F:acyltransferase activity, transferring groups other than amino-acyl groups"/>
    <property type="evidence" value="ECO:0007669"/>
    <property type="project" value="InterPro"/>
</dbReference>
<dbReference type="Proteomes" id="UP000271162">
    <property type="component" value="Unassembled WGS sequence"/>
</dbReference>
<protein>
    <submittedName>
        <fullName evidence="5">Acyl_transf_3 domain-containing protein</fullName>
    </submittedName>
</protein>
<proteinExistence type="predicted"/>
<feature type="transmembrane region" description="Helical" evidence="1">
    <location>
        <begin position="84"/>
        <end position="107"/>
    </location>
</feature>
<gene>
    <name evidence="3" type="ORF">NBR_LOCUS8545</name>
</gene>
<dbReference type="EMBL" id="UYSL01020020">
    <property type="protein sequence ID" value="VDL72134.1"/>
    <property type="molecule type" value="Genomic_DNA"/>
</dbReference>
<keyword evidence="4" id="KW-1185">Reference proteome</keyword>
<evidence type="ECO:0000313" key="3">
    <source>
        <dbReference type="EMBL" id="VDL72134.1"/>
    </source>
</evidence>
<dbReference type="InterPro" id="IPR050879">
    <property type="entry name" value="Acyltransferase_3"/>
</dbReference>
<accession>A0A0N4XZE6</accession>
<sequence length="203" mass="22801">MAIFHATAVGSIELAHSRDLARTDEFHSRSRNESSTRIHRLDLQGLRGVAILSVLGFHFFPGWFPNGYVGVDQLVLLVQVNASLAIADDLFVHTWSLAVEMQFYLIVPVLSMLCKKTSFRFSATCLIVVGALSLAFHLLSDATTAFYNPLARMWEFLAGYVAYLISSRTAMERTFIEEPRNFAECEQEEKYAIGSTNSDFFSN</sequence>
<keyword evidence="1" id="KW-0812">Transmembrane</keyword>
<organism evidence="5">
    <name type="scientific">Nippostrongylus brasiliensis</name>
    <name type="common">Rat hookworm</name>
    <dbReference type="NCBI Taxonomy" id="27835"/>
    <lineage>
        <taxon>Eukaryota</taxon>
        <taxon>Metazoa</taxon>
        <taxon>Ecdysozoa</taxon>
        <taxon>Nematoda</taxon>
        <taxon>Chromadorea</taxon>
        <taxon>Rhabditida</taxon>
        <taxon>Rhabditina</taxon>
        <taxon>Rhabditomorpha</taxon>
        <taxon>Strongyloidea</taxon>
        <taxon>Heligmosomidae</taxon>
        <taxon>Nippostrongylus</taxon>
    </lineage>
</organism>
<keyword evidence="1" id="KW-0472">Membrane</keyword>
<feature type="transmembrane region" description="Helical" evidence="1">
    <location>
        <begin position="145"/>
        <end position="165"/>
    </location>
</feature>
<feature type="transmembrane region" description="Helical" evidence="1">
    <location>
        <begin position="119"/>
        <end position="139"/>
    </location>
</feature>